<feature type="transmembrane region" description="Helical" evidence="17">
    <location>
        <begin position="777"/>
        <end position="796"/>
    </location>
</feature>
<organism evidence="21 22">
    <name type="scientific">Diaporthe australafricana</name>
    <dbReference type="NCBI Taxonomy" id="127596"/>
    <lineage>
        <taxon>Eukaryota</taxon>
        <taxon>Fungi</taxon>
        <taxon>Dikarya</taxon>
        <taxon>Ascomycota</taxon>
        <taxon>Pezizomycotina</taxon>
        <taxon>Sordariomycetes</taxon>
        <taxon>Sordariomycetidae</taxon>
        <taxon>Diaporthales</taxon>
        <taxon>Diaporthaceae</taxon>
        <taxon>Diaporthe</taxon>
    </lineage>
</organism>
<dbReference type="InterPro" id="IPR045175">
    <property type="entry name" value="M28_fam"/>
</dbReference>
<evidence type="ECO:0000313" key="22">
    <source>
        <dbReference type="Proteomes" id="UP001583177"/>
    </source>
</evidence>
<dbReference type="InterPro" id="IPR048024">
    <property type="entry name" value="Fxna-like_M28_dom"/>
</dbReference>
<feature type="compositionally biased region" description="Acidic residues" evidence="16">
    <location>
        <begin position="628"/>
        <end position="641"/>
    </location>
</feature>
<feature type="transmembrane region" description="Helical" evidence="17">
    <location>
        <begin position="708"/>
        <end position="727"/>
    </location>
</feature>
<dbReference type="CDD" id="cd03875">
    <property type="entry name" value="M28_Fxna_like"/>
    <property type="match status" value="1"/>
</dbReference>
<evidence type="ECO:0000256" key="13">
    <source>
        <dbReference type="ARBA" id="ARBA00023136"/>
    </source>
</evidence>
<evidence type="ECO:0000256" key="11">
    <source>
        <dbReference type="ARBA" id="ARBA00022989"/>
    </source>
</evidence>
<comment type="similarity">
    <text evidence="4 15">Belongs to the peptidase M28 family.</text>
</comment>
<comment type="subcellular location">
    <subcellularLocation>
        <location evidence="3">Vacuole membrane</location>
        <topology evidence="3">Multi-pass membrane protein</topology>
    </subcellularLocation>
</comment>
<evidence type="ECO:0000256" key="1">
    <source>
        <dbReference type="ARBA" id="ARBA00001947"/>
    </source>
</evidence>
<feature type="transmembrane region" description="Helical" evidence="17">
    <location>
        <begin position="572"/>
        <end position="593"/>
    </location>
</feature>
<comment type="caution">
    <text evidence="21">The sequence shown here is derived from an EMBL/GenBank/DDBJ whole genome shotgun (WGS) entry which is preliminary data.</text>
</comment>
<keyword evidence="12" id="KW-0482">Metalloprotease</keyword>
<evidence type="ECO:0000256" key="16">
    <source>
        <dbReference type="SAM" id="MobiDB-lite"/>
    </source>
</evidence>
<keyword evidence="13 17" id="KW-0472">Membrane</keyword>
<comment type="cofactor">
    <cofactor evidence="1">
        <name>Zn(2+)</name>
        <dbReference type="ChEBI" id="CHEBI:29105"/>
    </cofactor>
</comment>
<evidence type="ECO:0000259" key="19">
    <source>
        <dbReference type="Pfam" id="PF22250"/>
    </source>
</evidence>
<sequence length="1044" mass="115025">MNPFAFRPAQVTIWTTIVYLALLIPVIVLNESVPPAPSNPTPYGGINLTESWHDLAALTQGYHPYNSHKNDEVRNWLLLRIQQILDGNGADWATEESIGKKPSNYSAKALKLSGSQTDESGHNVTVFNDLMSNVTVRFGGLPGSHAPKEGQSGNAAYFEGTNVIVYIRGSLDEEGEWWKRKRNHLKLPIGKGGVMVNAHYDSVSTGFGATDDGIGVVTVLQLIKYFTTPGNQPKHGIVALLNNGEEDFLYGSLAFGNSPMLPFVHTFLNLEGAGAGGRATLFRASDREVMSAYAKSTDPFATVISSDSFSLGVIKSQTDYVIFNGVYGQRGLDMAFYRPRARYHTKEDDVKHASRASLWHMLSSSITTLQDLSDRTFSGEVSEDTSSVVPNGRGSKAVWFDLFGKGFVLFNLRAMFAWSLTLLIVTPLILILLTYLLQKKGKYYFFANRVTVYEQPSPDSGDYEQVKIGGLRGIFRFPLAVGVSGALLFGAAFLVRKFNPYIIHSSQYSVWAMFVSLGSFTFWCIMRGAHVARPSALHRGYVNIWLFTLSWAVLVAVTVFEDRFDIAAGYPFVFLQSALFLTAVTSLLEMFALPSMKTYGQQVRDDNENHDHLNEVPSSDAMITPGPDEVESAESDEAADDESGREAPDVTTPLLARTGRGEDSERTFATRYRRSIAAIAESATKKSEPGNKKALGGEQLWSENIPSWTWFIQFLILGPFLIILTAQNGLFLVDSMHQTAVEGSAAVFPYLLIAAFTILLILPLMPFIHRLTYHIPIFLLFVFIGTLVYNLVAFPFSPNNKYKAFWQQTVDLDTGGSIVKLGGVEEYLRLIIQDLPSASGKNVTCQKSTTRVDVSDCMYDGKDIAPNVANDLPDGVPPALGYGKLVDLDVARTDTGQAKFIINAKNTKSCYLKFARPIKNFSVAGGTGWDNRFGPIPEGGIDQILLWRRDWNKTWEVIVEWDPTAAETHQTHAADGKQEAFVSPIDELKRSAVGLDGNITCIWSDINTPGTIPALDEAIQYAPSWAVLTKFAPGLVEGSKAFKV</sequence>
<feature type="region of interest" description="Disordered" evidence="16">
    <location>
        <begin position="607"/>
        <end position="665"/>
    </location>
</feature>
<proteinExistence type="inferred from homology"/>
<feature type="transmembrane region" description="Helical" evidence="17">
    <location>
        <begin position="541"/>
        <end position="560"/>
    </location>
</feature>
<keyword evidence="7 17" id="KW-0812">Transmembrane</keyword>
<keyword evidence="22" id="KW-1185">Reference proteome</keyword>
<dbReference type="PANTHER" id="PTHR12147:SF58">
    <property type="entry name" value="VACUOLAR MEMBRANE PROTEASE"/>
    <property type="match status" value="1"/>
</dbReference>
<feature type="transmembrane region" description="Helical" evidence="17">
    <location>
        <begin position="477"/>
        <end position="496"/>
    </location>
</feature>
<dbReference type="EMBL" id="JAWRVE010000005">
    <property type="protein sequence ID" value="KAL1881862.1"/>
    <property type="molecule type" value="Genomic_DNA"/>
</dbReference>
<evidence type="ECO:0000259" key="18">
    <source>
        <dbReference type="Pfam" id="PF04389"/>
    </source>
</evidence>
<dbReference type="InterPro" id="IPR053976">
    <property type="entry name" value="PFF1_TM"/>
</dbReference>
<evidence type="ECO:0000256" key="12">
    <source>
        <dbReference type="ARBA" id="ARBA00023049"/>
    </source>
</evidence>
<dbReference type="Pfam" id="PF22251">
    <property type="entry name" value="PFF1_TM"/>
    <property type="match status" value="1"/>
</dbReference>
<feature type="domain" description="Peptidase M28" evidence="18">
    <location>
        <begin position="193"/>
        <end position="363"/>
    </location>
</feature>
<dbReference type="EC" id="3.4.-.-" evidence="15"/>
<comment type="function">
    <text evidence="2">May be involved in vacuolar sorting and osmoregulation.</text>
</comment>
<dbReference type="InterPro" id="IPR007484">
    <property type="entry name" value="Peptidase_M28"/>
</dbReference>
<protein>
    <recommendedName>
        <fullName evidence="15">Peptide hydrolase</fullName>
        <ecNumber evidence="15">3.4.-.-</ecNumber>
    </recommendedName>
</protein>
<evidence type="ECO:0000256" key="2">
    <source>
        <dbReference type="ARBA" id="ARBA00003273"/>
    </source>
</evidence>
<keyword evidence="6 15" id="KW-0645">Protease</keyword>
<dbReference type="InterPro" id="IPR053975">
    <property type="entry name" value="PFF1_C"/>
</dbReference>
<accession>A0ABR3Y222</accession>
<dbReference type="Gene3D" id="3.40.630.10">
    <property type="entry name" value="Zn peptidases"/>
    <property type="match status" value="1"/>
</dbReference>
<evidence type="ECO:0000256" key="15">
    <source>
        <dbReference type="RuleBase" id="RU361240"/>
    </source>
</evidence>
<evidence type="ECO:0000256" key="4">
    <source>
        <dbReference type="ARBA" id="ARBA00010918"/>
    </source>
</evidence>
<feature type="transmembrane region" description="Helical" evidence="17">
    <location>
        <begin position="747"/>
        <end position="765"/>
    </location>
</feature>
<evidence type="ECO:0000256" key="10">
    <source>
        <dbReference type="ARBA" id="ARBA00022833"/>
    </source>
</evidence>
<keyword evidence="8 15" id="KW-0479">Metal-binding</keyword>
<keyword evidence="9 15" id="KW-0378">Hydrolase</keyword>
<evidence type="ECO:0000256" key="6">
    <source>
        <dbReference type="ARBA" id="ARBA00022670"/>
    </source>
</evidence>
<dbReference type="Pfam" id="PF04389">
    <property type="entry name" value="Peptidase_M28"/>
    <property type="match status" value="1"/>
</dbReference>
<evidence type="ECO:0000256" key="5">
    <source>
        <dbReference type="ARBA" id="ARBA00022554"/>
    </source>
</evidence>
<evidence type="ECO:0000256" key="14">
    <source>
        <dbReference type="ARBA" id="ARBA00023180"/>
    </source>
</evidence>
<feature type="transmembrane region" description="Helical" evidence="17">
    <location>
        <begin position="415"/>
        <end position="437"/>
    </location>
</feature>
<evidence type="ECO:0000256" key="8">
    <source>
        <dbReference type="ARBA" id="ARBA00022723"/>
    </source>
</evidence>
<dbReference type="Pfam" id="PF22250">
    <property type="entry name" value="PFF1_C"/>
    <property type="match status" value="1"/>
</dbReference>
<feature type="transmembrane region" description="Helical" evidence="17">
    <location>
        <begin position="508"/>
        <end position="529"/>
    </location>
</feature>
<reference evidence="21 22" key="1">
    <citation type="journal article" date="2024" name="IMA Fungus">
        <title>IMA Genome - F19 : A genome assembly and annotation guide to empower mycologists, including annotated draft genome sequences of Ceratocystis pirilliformis, Diaporthe australafricana, Fusarium ophioides, Paecilomyces lecythidis, and Sporothrix stenoceras.</title>
        <authorList>
            <person name="Aylward J."/>
            <person name="Wilson A.M."/>
            <person name="Visagie C.M."/>
            <person name="Spraker J."/>
            <person name="Barnes I."/>
            <person name="Buitendag C."/>
            <person name="Ceriani C."/>
            <person name="Del Mar Angel L."/>
            <person name="du Plessis D."/>
            <person name="Fuchs T."/>
            <person name="Gasser K."/>
            <person name="Kramer D."/>
            <person name="Li W."/>
            <person name="Munsamy K."/>
            <person name="Piso A."/>
            <person name="Price J.L."/>
            <person name="Sonnekus B."/>
            <person name="Thomas C."/>
            <person name="van der Nest A."/>
            <person name="van Dijk A."/>
            <person name="van Heerden A."/>
            <person name="van Vuuren N."/>
            <person name="Yilmaz N."/>
            <person name="Duong T.A."/>
            <person name="van der Merwe N.A."/>
            <person name="Wingfield M.J."/>
            <person name="Wingfield B.D."/>
        </authorList>
    </citation>
    <scope>NUCLEOTIDE SEQUENCE [LARGE SCALE GENOMIC DNA]</scope>
    <source>
        <strain evidence="21 22">CMW 18300</strain>
    </source>
</reference>
<evidence type="ECO:0000256" key="17">
    <source>
        <dbReference type="SAM" id="Phobius"/>
    </source>
</evidence>
<gene>
    <name evidence="21" type="ORF">Daus18300_000915</name>
</gene>
<evidence type="ECO:0000313" key="21">
    <source>
        <dbReference type="EMBL" id="KAL1881862.1"/>
    </source>
</evidence>
<evidence type="ECO:0000259" key="20">
    <source>
        <dbReference type="Pfam" id="PF22251"/>
    </source>
</evidence>
<feature type="domain" description="Vacuolar membrane protease C-terminal" evidence="19">
    <location>
        <begin position="803"/>
        <end position="1037"/>
    </location>
</feature>
<dbReference type="Proteomes" id="UP001583177">
    <property type="component" value="Unassembled WGS sequence"/>
</dbReference>
<keyword evidence="11 17" id="KW-1133">Transmembrane helix</keyword>
<keyword evidence="10 15" id="KW-0862">Zinc</keyword>
<evidence type="ECO:0000256" key="3">
    <source>
        <dbReference type="ARBA" id="ARBA00004128"/>
    </source>
</evidence>
<keyword evidence="5" id="KW-0926">Vacuole</keyword>
<dbReference type="SUPFAM" id="SSF53187">
    <property type="entry name" value="Zn-dependent exopeptidases"/>
    <property type="match status" value="1"/>
</dbReference>
<evidence type="ECO:0000256" key="9">
    <source>
        <dbReference type="ARBA" id="ARBA00022801"/>
    </source>
</evidence>
<dbReference type="PANTHER" id="PTHR12147">
    <property type="entry name" value="METALLOPEPTIDASE M28 FAMILY MEMBER"/>
    <property type="match status" value="1"/>
</dbReference>
<feature type="domain" description="Vacuolar membrane protease transmembrane" evidence="20">
    <location>
        <begin position="475"/>
        <end position="775"/>
    </location>
</feature>
<name>A0ABR3Y222_9PEZI</name>
<keyword evidence="14" id="KW-0325">Glycoprotein</keyword>
<evidence type="ECO:0000256" key="7">
    <source>
        <dbReference type="ARBA" id="ARBA00022692"/>
    </source>
</evidence>